<organism evidence="1 2">
    <name type="scientific">Paracoccus sulfuroxidans</name>
    <dbReference type="NCBI Taxonomy" id="384678"/>
    <lineage>
        <taxon>Bacteria</taxon>
        <taxon>Pseudomonadati</taxon>
        <taxon>Pseudomonadota</taxon>
        <taxon>Alphaproteobacteria</taxon>
        <taxon>Rhodobacterales</taxon>
        <taxon>Paracoccaceae</taxon>
        <taxon>Paracoccus</taxon>
    </lineage>
</organism>
<keyword evidence="2" id="KW-1185">Reference proteome</keyword>
<proteinExistence type="predicted"/>
<comment type="caution">
    <text evidence="1">The sequence shown here is derived from an EMBL/GenBank/DDBJ whole genome shotgun (WGS) entry which is preliminary data.</text>
</comment>
<protein>
    <submittedName>
        <fullName evidence="1">Uncharacterized protein</fullName>
    </submittedName>
</protein>
<name>A0A562NKT1_9RHOB</name>
<reference evidence="1 2" key="1">
    <citation type="journal article" date="2015" name="Stand. Genomic Sci.">
        <title>Genomic Encyclopedia of Bacterial and Archaeal Type Strains, Phase III: the genomes of soil and plant-associated and newly described type strains.</title>
        <authorList>
            <person name="Whitman W.B."/>
            <person name="Woyke T."/>
            <person name="Klenk H.P."/>
            <person name="Zhou Y."/>
            <person name="Lilburn T.G."/>
            <person name="Beck B.J."/>
            <person name="De Vos P."/>
            <person name="Vandamme P."/>
            <person name="Eisen J.A."/>
            <person name="Garrity G."/>
            <person name="Hugenholtz P."/>
            <person name="Kyrpides N.C."/>
        </authorList>
    </citation>
    <scope>NUCLEOTIDE SEQUENCE [LARGE SCALE GENOMIC DNA]</scope>
    <source>
        <strain evidence="1 2">CGMCC 1.5364</strain>
    </source>
</reference>
<evidence type="ECO:0000313" key="2">
    <source>
        <dbReference type="Proteomes" id="UP000316225"/>
    </source>
</evidence>
<gene>
    <name evidence="1" type="ORF">IQ24_02698</name>
</gene>
<dbReference type="AlphaFoldDB" id="A0A562NKT1"/>
<sequence length="62" mass="7394">MNGWWVASVRINRILCGNRSEPLCSRVYRQRPSACRTAFMRAMDLLFHECRHCESIHLRWTA</sequence>
<dbReference type="EMBL" id="VLKU01000008">
    <property type="protein sequence ID" value="TWI32822.1"/>
    <property type="molecule type" value="Genomic_DNA"/>
</dbReference>
<accession>A0A562NKT1</accession>
<evidence type="ECO:0000313" key="1">
    <source>
        <dbReference type="EMBL" id="TWI32822.1"/>
    </source>
</evidence>
<dbReference type="Proteomes" id="UP000316225">
    <property type="component" value="Unassembled WGS sequence"/>
</dbReference>